<keyword evidence="2" id="KW-1185">Reference proteome</keyword>
<proteinExistence type="predicted"/>
<dbReference type="EMBL" id="JAZGQO010000010">
    <property type="protein sequence ID" value="KAK6175054.1"/>
    <property type="molecule type" value="Genomic_DNA"/>
</dbReference>
<accession>A0AAN8JII8</accession>
<evidence type="ECO:0000313" key="2">
    <source>
        <dbReference type="Proteomes" id="UP001347796"/>
    </source>
</evidence>
<reference evidence="1 2" key="1">
    <citation type="submission" date="2024-01" db="EMBL/GenBank/DDBJ databases">
        <title>The genome of the rayed Mediterranean limpet Patella caerulea (Linnaeus, 1758).</title>
        <authorList>
            <person name="Anh-Thu Weber A."/>
            <person name="Halstead-Nussloch G."/>
        </authorList>
    </citation>
    <scope>NUCLEOTIDE SEQUENCE [LARGE SCALE GENOMIC DNA]</scope>
    <source>
        <strain evidence="1">AATW-2023a</strain>
        <tissue evidence="1">Whole specimen</tissue>
    </source>
</reference>
<sequence>MSKRVKNPNRTVHLAKSSCRGTIKKNKTKFSGRVAKQSKNIPKKVTRLSNTIRGVVQRNHTQNTAGITSRITVSRKGVTFSQTRRVTRRLTIPAGTNMYFIH</sequence>
<dbReference type="AlphaFoldDB" id="A0AAN8JII8"/>
<organism evidence="1 2">
    <name type="scientific">Patella caerulea</name>
    <name type="common">Rayed Mediterranean limpet</name>
    <dbReference type="NCBI Taxonomy" id="87958"/>
    <lineage>
        <taxon>Eukaryota</taxon>
        <taxon>Metazoa</taxon>
        <taxon>Spiralia</taxon>
        <taxon>Lophotrochozoa</taxon>
        <taxon>Mollusca</taxon>
        <taxon>Gastropoda</taxon>
        <taxon>Patellogastropoda</taxon>
        <taxon>Patelloidea</taxon>
        <taxon>Patellidae</taxon>
        <taxon>Patella</taxon>
    </lineage>
</organism>
<evidence type="ECO:0000313" key="1">
    <source>
        <dbReference type="EMBL" id="KAK6175054.1"/>
    </source>
</evidence>
<name>A0AAN8JII8_PATCE</name>
<comment type="caution">
    <text evidence="1">The sequence shown here is derived from an EMBL/GenBank/DDBJ whole genome shotgun (WGS) entry which is preliminary data.</text>
</comment>
<dbReference type="Proteomes" id="UP001347796">
    <property type="component" value="Unassembled WGS sequence"/>
</dbReference>
<gene>
    <name evidence="1" type="ORF">SNE40_013592</name>
</gene>
<protein>
    <submittedName>
        <fullName evidence="1">Uncharacterized protein</fullName>
    </submittedName>
</protein>